<evidence type="ECO:0000313" key="1">
    <source>
        <dbReference type="EMBL" id="CAF1165796.1"/>
    </source>
</evidence>
<protein>
    <submittedName>
        <fullName evidence="2">Uncharacterized protein</fullName>
    </submittedName>
</protein>
<name>A0A815KD05_ADIRI</name>
<sequence>MTHIKGSFVLTRSPTNNANVHIFDIPKQFPLATSFKQKRQSFSIDKIHDKRSTVSHNSYGLDGSDDENGFEQLRTDKSSLFPDALYNSDLDDDDDNEVIKTNKAASAEALYLSSCEKYGVKPSSIFINIIKNGETCVSICHASMSPMDIKAMVSSLEVCSSITKLNLSGNELGSLGTIHLAKLIKHNRCITELNLSHNNIGQKGCEALCQSLLFNCMVSTLILDGNHLDDKCAIYLAELLASHKYLIHVSLSKNLFESTSAAQLFAEALSNNESVEHLDVSFNHFQQKATAVFITFLSKNFRLRSLNLSYSSFGLGASKAFSLAMQTKISQLEKLDLSSNIIDDSCAPYLANVLSTNESLRKLNLMQNPLSVDGCYTLLKPLQTMPTSQLETIDIRDMSIKSEAFIVLANDLEDRLPKLRIQRGEKQPYPSLT</sequence>
<accession>A0A815KD05</accession>
<evidence type="ECO:0000313" key="3">
    <source>
        <dbReference type="Proteomes" id="UP000663828"/>
    </source>
</evidence>
<dbReference type="Proteomes" id="UP000663828">
    <property type="component" value="Unassembled WGS sequence"/>
</dbReference>
<gene>
    <name evidence="1" type="ORF">EDS130_LOCUS23407</name>
    <name evidence="2" type="ORF">XAT740_LOCUS33454</name>
</gene>
<dbReference type="PANTHER" id="PTHR24114">
    <property type="entry name" value="LEUCINE RICH REPEAT FAMILY PROTEIN"/>
    <property type="match status" value="1"/>
</dbReference>
<reference evidence="2" key="1">
    <citation type="submission" date="2021-02" db="EMBL/GenBank/DDBJ databases">
        <authorList>
            <person name="Nowell W R."/>
        </authorList>
    </citation>
    <scope>NUCLEOTIDE SEQUENCE</scope>
</reference>
<dbReference type="EMBL" id="CAJNOR010003194">
    <property type="protein sequence ID" value="CAF1388185.1"/>
    <property type="molecule type" value="Genomic_DNA"/>
</dbReference>
<dbReference type="EMBL" id="CAJNOJ010000127">
    <property type="protein sequence ID" value="CAF1165796.1"/>
    <property type="molecule type" value="Genomic_DNA"/>
</dbReference>
<dbReference type="SMART" id="SM00368">
    <property type="entry name" value="LRR_RI"/>
    <property type="match status" value="6"/>
</dbReference>
<dbReference type="Pfam" id="PF13516">
    <property type="entry name" value="LRR_6"/>
    <property type="match status" value="3"/>
</dbReference>
<evidence type="ECO:0000313" key="2">
    <source>
        <dbReference type="EMBL" id="CAF1388185.1"/>
    </source>
</evidence>
<dbReference type="InterPro" id="IPR001611">
    <property type="entry name" value="Leu-rich_rpt"/>
</dbReference>
<organism evidence="2 3">
    <name type="scientific">Adineta ricciae</name>
    <name type="common">Rotifer</name>
    <dbReference type="NCBI Taxonomy" id="249248"/>
    <lineage>
        <taxon>Eukaryota</taxon>
        <taxon>Metazoa</taxon>
        <taxon>Spiralia</taxon>
        <taxon>Gnathifera</taxon>
        <taxon>Rotifera</taxon>
        <taxon>Eurotatoria</taxon>
        <taxon>Bdelloidea</taxon>
        <taxon>Adinetida</taxon>
        <taxon>Adinetidae</taxon>
        <taxon>Adineta</taxon>
    </lineage>
</organism>
<dbReference type="SUPFAM" id="SSF52047">
    <property type="entry name" value="RNI-like"/>
    <property type="match status" value="1"/>
</dbReference>
<dbReference type="InterPro" id="IPR032675">
    <property type="entry name" value="LRR_dom_sf"/>
</dbReference>
<dbReference type="AlphaFoldDB" id="A0A815KD05"/>
<keyword evidence="3" id="KW-1185">Reference proteome</keyword>
<comment type="caution">
    <text evidence="2">The sequence shown here is derived from an EMBL/GenBank/DDBJ whole genome shotgun (WGS) entry which is preliminary data.</text>
</comment>
<dbReference type="InterPro" id="IPR052394">
    <property type="entry name" value="LRR-containing"/>
</dbReference>
<dbReference type="PANTHER" id="PTHR24114:SF2">
    <property type="entry name" value="F-BOX DOMAIN-CONTAINING PROTEIN-RELATED"/>
    <property type="match status" value="1"/>
</dbReference>
<dbReference type="Proteomes" id="UP000663852">
    <property type="component" value="Unassembled WGS sequence"/>
</dbReference>
<dbReference type="Gene3D" id="3.80.10.10">
    <property type="entry name" value="Ribonuclease Inhibitor"/>
    <property type="match status" value="3"/>
</dbReference>
<proteinExistence type="predicted"/>
<dbReference type="OrthoDB" id="120976at2759"/>